<evidence type="ECO:0000313" key="3">
    <source>
        <dbReference type="WBParaSite" id="PDA_v2.g12229.t1"/>
    </source>
</evidence>
<protein>
    <submittedName>
        <fullName evidence="3">Helicase C-terminal domain-containing protein</fullName>
    </submittedName>
</protein>
<proteinExistence type="predicted"/>
<dbReference type="SMART" id="SM00490">
    <property type="entry name" value="HELICc"/>
    <property type="match status" value="1"/>
</dbReference>
<reference evidence="3" key="1">
    <citation type="submission" date="2022-11" db="UniProtKB">
        <authorList>
            <consortium name="WormBaseParasite"/>
        </authorList>
    </citation>
    <scope>IDENTIFICATION</scope>
</reference>
<keyword evidence="2" id="KW-1185">Reference proteome</keyword>
<evidence type="ECO:0000313" key="2">
    <source>
        <dbReference type="Proteomes" id="UP000887578"/>
    </source>
</evidence>
<dbReference type="AlphaFoldDB" id="A0A914PBX1"/>
<dbReference type="SUPFAM" id="SSF52540">
    <property type="entry name" value="P-loop containing nucleoside triphosphate hydrolases"/>
    <property type="match status" value="1"/>
</dbReference>
<dbReference type="InterPro" id="IPR027417">
    <property type="entry name" value="P-loop_NTPase"/>
</dbReference>
<dbReference type="Proteomes" id="UP000887578">
    <property type="component" value="Unplaced"/>
</dbReference>
<evidence type="ECO:0000259" key="1">
    <source>
        <dbReference type="PROSITE" id="PS51194"/>
    </source>
</evidence>
<accession>A0A914PBX1</accession>
<dbReference type="Gene3D" id="3.40.50.300">
    <property type="entry name" value="P-loop containing nucleotide triphosphate hydrolases"/>
    <property type="match status" value="1"/>
</dbReference>
<sequence>MDQCIIFCRTKLDCDNLEAYLKSQQKDWTCACLHSDRSPDERTANLNKFKEGEVRFLICTDVAARGIDVRGIPYVINMTLPPPEDKASYVHRIGRVGRAERMGLAISFVSTVPEKVWYHQCRSRTCNDTRRCSIWYDEITSLAEIEEHLGVIVNRVTTEFDVP</sequence>
<dbReference type="WBParaSite" id="PDA_v2.g12229.t1">
    <property type="protein sequence ID" value="PDA_v2.g12229.t1"/>
    <property type="gene ID" value="PDA_v2.g12229"/>
</dbReference>
<name>A0A914PBX1_9BILA</name>
<dbReference type="InterPro" id="IPR001650">
    <property type="entry name" value="Helicase_C-like"/>
</dbReference>
<organism evidence="2 3">
    <name type="scientific">Panagrolaimus davidi</name>
    <dbReference type="NCBI Taxonomy" id="227884"/>
    <lineage>
        <taxon>Eukaryota</taxon>
        <taxon>Metazoa</taxon>
        <taxon>Ecdysozoa</taxon>
        <taxon>Nematoda</taxon>
        <taxon>Chromadorea</taxon>
        <taxon>Rhabditida</taxon>
        <taxon>Tylenchina</taxon>
        <taxon>Panagrolaimomorpha</taxon>
        <taxon>Panagrolaimoidea</taxon>
        <taxon>Panagrolaimidae</taxon>
        <taxon>Panagrolaimus</taxon>
    </lineage>
</organism>
<dbReference type="PROSITE" id="PS51194">
    <property type="entry name" value="HELICASE_CTER"/>
    <property type="match status" value="1"/>
</dbReference>
<dbReference type="Pfam" id="PF00271">
    <property type="entry name" value="Helicase_C"/>
    <property type="match status" value="1"/>
</dbReference>
<dbReference type="PANTHER" id="PTHR47958">
    <property type="entry name" value="ATP-DEPENDENT RNA HELICASE DBP3"/>
    <property type="match status" value="1"/>
</dbReference>
<feature type="domain" description="Helicase C-terminal" evidence="1">
    <location>
        <begin position="1"/>
        <end position="163"/>
    </location>
</feature>
<dbReference type="CDD" id="cd18787">
    <property type="entry name" value="SF2_C_DEAD"/>
    <property type="match status" value="1"/>
</dbReference>